<dbReference type="PANTHER" id="PTHR28037:SF1">
    <property type="entry name" value="ALCOHOL O-ACETYLTRANSFERASE 1-RELATED"/>
    <property type="match status" value="1"/>
</dbReference>
<dbReference type="PANTHER" id="PTHR28037">
    <property type="entry name" value="ALCOHOL O-ACETYLTRANSFERASE 1-RELATED"/>
    <property type="match status" value="1"/>
</dbReference>
<evidence type="ECO:0008006" key="4">
    <source>
        <dbReference type="Google" id="ProtNLM"/>
    </source>
</evidence>
<dbReference type="InterPro" id="IPR023213">
    <property type="entry name" value="CAT-like_dom_sf"/>
</dbReference>
<proteinExistence type="predicted"/>
<protein>
    <recommendedName>
        <fullName evidence="4">Alcohol acetyltransferase</fullName>
    </recommendedName>
</protein>
<reference evidence="2" key="1">
    <citation type="submission" date="2022-11" db="EMBL/GenBank/DDBJ databases">
        <authorList>
            <person name="Petersen C."/>
        </authorList>
    </citation>
    <scope>NUCLEOTIDE SEQUENCE</scope>
    <source>
        <strain evidence="2">IBT 21917</strain>
    </source>
</reference>
<evidence type="ECO:0000256" key="1">
    <source>
        <dbReference type="SAM" id="MobiDB-lite"/>
    </source>
</evidence>
<dbReference type="OrthoDB" id="2150604at2759"/>
<sequence>MENFTRLRSVGKLEQYSTARHQIGFYTNVAVTATYVLPESYDRPIKDYVFRACASLIGEHPVLSAIPVADDTQEPYFVRLPQIDLDQVVEFTQRSTSPPNTAPPSHEPAPDQDLQALLQAQHNTPFAAPRAYWRLCVLCNPENDKLFTASFVFHHALGDGNSGKAFHRTFLKALSGTPSSGGSTSIIASPQTPLLPNIEAIHPMPLSFFYLAKKIFQAKVWSPSAPGLWAGSPIRTPLKTRIRLVSLPAGLLISLRDLCRQEQTTITALLQTVVARSLFVHLPDHFYRLNSTGAISARRWLPDFITDDSMGVFVEGVEDSYLRSDVMTSVGTFPWDEARRSRRTIEAELKLEGKDTSINLLKYVNDFQQELCVSKVGQPRDKSFEVSNLGFVPSAMDPEQPSIQGMVFSQCGSVIGNAIMVSAVTGGDGCLNLAVSWQEASVDEQLVDAFIRSAADELRRLAE</sequence>
<evidence type="ECO:0000313" key="2">
    <source>
        <dbReference type="EMBL" id="KAJ5180099.1"/>
    </source>
</evidence>
<dbReference type="SUPFAM" id="SSF52777">
    <property type="entry name" value="CoA-dependent acyltransferases"/>
    <property type="match status" value="1"/>
</dbReference>
<name>A0A9W9LWU3_9EURO</name>
<evidence type="ECO:0000313" key="3">
    <source>
        <dbReference type="Proteomes" id="UP001146351"/>
    </source>
</evidence>
<dbReference type="GO" id="GO:0008080">
    <property type="term" value="F:N-acetyltransferase activity"/>
    <property type="evidence" value="ECO:0007669"/>
    <property type="project" value="TreeGrafter"/>
</dbReference>
<dbReference type="Pfam" id="PF07247">
    <property type="entry name" value="AATase"/>
    <property type="match status" value="1"/>
</dbReference>
<dbReference type="EMBL" id="JAPQKO010000002">
    <property type="protein sequence ID" value="KAJ5180099.1"/>
    <property type="molecule type" value="Genomic_DNA"/>
</dbReference>
<dbReference type="InterPro" id="IPR052058">
    <property type="entry name" value="Alcohol_O-acetyltransferase"/>
</dbReference>
<dbReference type="AlphaFoldDB" id="A0A9W9LWU3"/>
<organism evidence="2 3">
    <name type="scientific">Penicillium capsulatum</name>
    <dbReference type="NCBI Taxonomy" id="69766"/>
    <lineage>
        <taxon>Eukaryota</taxon>
        <taxon>Fungi</taxon>
        <taxon>Dikarya</taxon>
        <taxon>Ascomycota</taxon>
        <taxon>Pezizomycotina</taxon>
        <taxon>Eurotiomycetes</taxon>
        <taxon>Eurotiomycetidae</taxon>
        <taxon>Eurotiales</taxon>
        <taxon>Aspergillaceae</taxon>
        <taxon>Penicillium</taxon>
    </lineage>
</organism>
<gene>
    <name evidence="2" type="ORF">N7492_003309</name>
</gene>
<dbReference type="InterPro" id="IPR010828">
    <property type="entry name" value="Atf2/Sli1-like"/>
</dbReference>
<feature type="region of interest" description="Disordered" evidence="1">
    <location>
        <begin position="92"/>
        <end position="111"/>
    </location>
</feature>
<dbReference type="Proteomes" id="UP001146351">
    <property type="component" value="Unassembled WGS sequence"/>
</dbReference>
<reference evidence="2" key="2">
    <citation type="journal article" date="2023" name="IMA Fungus">
        <title>Comparative genomic study of the Penicillium genus elucidates a diverse pangenome and 15 lateral gene transfer events.</title>
        <authorList>
            <person name="Petersen C."/>
            <person name="Sorensen T."/>
            <person name="Nielsen M.R."/>
            <person name="Sondergaard T.E."/>
            <person name="Sorensen J.L."/>
            <person name="Fitzpatrick D.A."/>
            <person name="Frisvad J.C."/>
            <person name="Nielsen K.L."/>
        </authorList>
    </citation>
    <scope>NUCLEOTIDE SEQUENCE</scope>
    <source>
        <strain evidence="2">IBT 21917</strain>
    </source>
</reference>
<keyword evidence="3" id="KW-1185">Reference proteome</keyword>
<dbReference type="Gene3D" id="3.30.559.10">
    <property type="entry name" value="Chloramphenicol acetyltransferase-like domain"/>
    <property type="match status" value="1"/>
</dbReference>
<accession>A0A9W9LWU3</accession>
<comment type="caution">
    <text evidence="2">The sequence shown here is derived from an EMBL/GenBank/DDBJ whole genome shotgun (WGS) entry which is preliminary data.</text>
</comment>